<dbReference type="Gene3D" id="1.25.10.10">
    <property type="entry name" value="Leucine-rich Repeat Variant"/>
    <property type="match status" value="1"/>
</dbReference>
<keyword evidence="4" id="KW-0810">Translation regulation</keyword>
<feature type="repeat" description="Pumilio" evidence="6">
    <location>
        <begin position="1"/>
        <end position="28"/>
    </location>
</feature>
<comment type="subcellular location">
    <subcellularLocation>
        <location evidence="1">Cytoplasm</location>
    </subcellularLocation>
</comment>
<evidence type="ECO:0000259" key="7">
    <source>
        <dbReference type="PROSITE" id="PS50303"/>
    </source>
</evidence>
<dbReference type="InterPro" id="IPR011989">
    <property type="entry name" value="ARM-like"/>
</dbReference>
<dbReference type="InterPro" id="IPR001313">
    <property type="entry name" value="Pumilio_RNA-bd_rpt"/>
</dbReference>
<organism evidence="8">
    <name type="scientific">Brassica napus</name>
    <name type="common">Rape</name>
    <dbReference type="NCBI Taxonomy" id="3708"/>
    <lineage>
        <taxon>Eukaryota</taxon>
        <taxon>Viridiplantae</taxon>
        <taxon>Streptophyta</taxon>
        <taxon>Embryophyta</taxon>
        <taxon>Tracheophyta</taxon>
        <taxon>Spermatophyta</taxon>
        <taxon>Magnoliopsida</taxon>
        <taxon>eudicotyledons</taxon>
        <taxon>Gunneridae</taxon>
        <taxon>Pentapetalae</taxon>
        <taxon>rosids</taxon>
        <taxon>malvids</taxon>
        <taxon>Brassicales</taxon>
        <taxon>Brassicaceae</taxon>
        <taxon>Brassiceae</taxon>
        <taxon>Brassica</taxon>
    </lineage>
</organism>
<protein>
    <submittedName>
        <fullName evidence="8">(rape) hypothetical protein</fullName>
    </submittedName>
</protein>
<dbReference type="PROSITE" id="PS50303">
    <property type="entry name" value="PUM_HD"/>
    <property type="match status" value="1"/>
</dbReference>
<evidence type="ECO:0000256" key="4">
    <source>
        <dbReference type="ARBA" id="ARBA00022845"/>
    </source>
</evidence>
<dbReference type="PROSITE" id="PS50302">
    <property type="entry name" value="PUM"/>
    <property type="match status" value="1"/>
</dbReference>
<dbReference type="GO" id="GO:0003723">
    <property type="term" value="F:RNA binding"/>
    <property type="evidence" value="ECO:0007669"/>
    <property type="project" value="UniProtKB-KW"/>
</dbReference>
<dbReference type="Pfam" id="PF00806">
    <property type="entry name" value="PUF"/>
    <property type="match status" value="2"/>
</dbReference>
<dbReference type="SUPFAM" id="SSF48371">
    <property type="entry name" value="ARM repeat"/>
    <property type="match status" value="1"/>
</dbReference>
<keyword evidence="2" id="KW-0963">Cytoplasm</keyword>
<reference evidence="8" key="1">
    <citation type="submission" date="2021-01" db="EMBL/GenBank/DDBJ databases">
        <authorList>
            <consortium name="Genoscope - CEA"/>
            <person name="William W."/>
        </authorList>
    </citation>
    <scope>NUCLEOTIDE SEQUENCE</scope>
</reference>
<dbReference type="InterPro" id="IPR016024">
    <property type="entry name" value="ARM-type_fold"/>
</dbReference>
<evidence type="ECO:0000313" key="8">
    <source>
        <dbReference type="EMBL" id="CAF2077460.1"/>
    </source>
</evidence>
<evidence type="ECO:0000256" key="3">
    <source>
        <dbReference type="ARBA" id="ARBA00022737"/>
    </source>
</evidence>
<dbReference type="GO" id="GO:0005737">
    <property type="term" value="C:cytoplasm"/>
    <property type="evidence" value="ECO:0007669"/>
    <property type="project" value="UniProtKB-SubCell"/>
</dbReference>
<dbReference type="GO" id="GO:0006417">
    <property type="term" value="P:regulation of translation"/>
    <property type="evidence" value="ECO:0007669"/>
    <property type="project" value="UniProtKB-KW"/>
</dbReference>
<evidence type="ECO:0000256" key="5">
    <source>
        <dbReference type="ARBA" id="ARBA00022884"/>
    </source>
</evidence>
<dbReference type="InterPro" id="IPR033133">
    <property type="entry name" value="PUM-HD"/>
</dbReference>
<dbReference type="PANTHER" id="PTHR12537">
    <property type="entry name" value="RNA BINDING PROTEIN PUMILIO-RELATED"/>
    <property type="match status" value="1"/>
</dbReference>
<dbReference type="AlphaFoldDB" id="A0A816RMJ9"/>
<sequence>MSQNKYASNVVEKCMEHADSTERELLIEEIMGKSEEDNHLLTMVKDQYANYVVRRSVKGDSGAE</sequence>
<dbReference type="Proteomes" id="UP001295469">
    <property type="component" value="Chromosome C01"/>
</dbReference>
<keyword evidence="3" id="KW-0677">Repeat</keyword>
<evidence type="ECO:0000256" key="2">
    <source>
        <dbReference type="ARBA" id="ARBA00022490"/>
    </source>
</evidence>
<evidence type="ECO:0000256" key="6">
    <source>
        <dbReference type="PROSITE-ProRule" id="PRU00317"/>
    </source>
</evidence>
<gene>
    <name evidence="8" type="ORF">DARMORV10_C01P43860.1</name>
</gene>
<feature type="non-terminal residue" evidence="8">
    <location>
        <position position="64"/>
    </location>
</feature>
<dbReference type="PANTHER" id="PTHR12537:SF121">
    <property type="entry name" value="PUMILIO HOMOLOG 5"/>
    <property type="match status" value="1"/>
</dbReference>
<accession>A0A816RMJ9</accession>
<dbReference type="EMBL" id="HG994365">
    <property type="protein sequence ID" value="CAF2077460.1"/>
    <property type="molecule type" value="Genomic_DNA"/>
</dbReference>
<name>A0A816RMJ9_BRANA</name>
<keyword evidence="5" id="KW-0694">RNA-binding</keyword>
<feature type="domain" description="PUM-HD" evidence="7">
    <location>
        <begin position="1"/>
        <end position="64"/>
    </location>
</feature>
<proteinExistence type="predicted"/>
<evidence type="ECO:0000256" key="1">
    <source>
        <dbReference type="ARBA" id="ARBA00004496"/>
    </source>
</evidence>